<dbReference type="EMBL" id="AP023343">
    <property type="protein sequence ID" value="BCI89693.1"/>
    <property type="molecule type" value="Genomic_DNA"/>
</dbReference>
<keyword evidence="4" id="KW-1185">Reference proteome</keyword>
<feature type="transmembrane region" description="Helical" evidence="1">
    <location>
        <begin position="150"/>
        <end position="175"/>
    </location>
</feature>
<feature type="transmembrane region" description="Helical" evidence="1">
    <location>
        <begin position="53"/>
        <end position="73"/>
    </location>
</feature>
<organism evidence="3">
    <name type="scientific">Mycobacterium kansasii</name>
    <dbReference type="NCBI Taxonomy" id="1768"/>
    <lineage>
        <taxon>Bacteria</taxon>
        <taxon>Bacillati</taxon>
        <taxon>Actinomycetota</taxon>
        <taxon>Actinomycetes</taxon>
        <taxon>Mycobacteriales</taxon>
        <taxon>Mycobacteriaceae</taxon>
        <taxon>Mycobacterium</taxon>
    </lineage>
</organism>
<evidence type="ECO:0000256" key="1">
    <source>
        <dbReference type="SAM" id="Phobius"/>
    </source>
</evidence>
<reference evidence="2 4" key="2">
    <citation type="submission" date="2020-07" db="EMBL/GenBank/DDBJ databases">
        <title>Mycobacterium kansasii (former subtype) with zoonotic potential isolated from diseased indoor pet cat, Japan.</title>
        <authorList>
            <person name="Fukano H."/>
            <person name="Terazono T."/>
            <person name="Hoshino Y."/>
        </authorList>
    </citation>
    <scope>NUCLEOTIDE SEQUENCE [LARGE SCALE GENOMIC DNA]</scope>
    <source>
        <strain evidence="2 4">Kuro-I</strain>
    </source>
</reference>
<dbReference type="Proteomes" id="UP000516380">
    <property type="component" value="Chromosome"/>
</dbReference>
<name>A0A653EKT7_MYCKA</name>
<evidence type="ECO:0000313" key="3">
    <source>
        <dbReference type="EMBL" id="VTO97355.1"/>
    </source>
</evidence>
<feature type="transmembrane region" description="Helical" evidence="1">
    <location>
        <begin position="111"/>
        <end position="130"/>
    </location>
</feature>
<protein>
    <submittedName>
        <fullName evidence="3">Uncharacterized protein</fullName>
    </submittedName>
</protein>
<dbReference type="AlphaFoldDB" id="A0A653EKT7"/>
<evidence type="ECO:0000313" key="2">
    <source>
        <dbReference type="EMBL" id="BCI89693.1"/>
    </source>
</evidence>
<reference evidence="3" key="1">
    <citation type="submission" date="2019-05" db="EMBL/GenBank/DDBJ databases">
        <authorList>
            <person name="Naeem R."/>
            <person name="Antony C."/>
            <person name="Guan Q."/>
        </authorList>
    </citation>
    <scope>NUCLEOTIDE SEQUENCE</scope>
    <source>
        <strain evidence="3">3</strain>
    </source>
</reference>
<sequence>MPETTGLRPDSAGYLAAVAGLLGRRWLKAWQRLWSSPVLTLNGYVAFDLPRTVTGLAGSLLIGLVGVHVYLLATQPGLPLYFVIYAAVLIAGCLIAAAAMALALKPIVPQAGWYFGSFLSGVFLLIYLGSRFASLPGLVALTGRWDLAPGTLAAAFAAGFVAVHATVLSGINVAYPRRQNWHD</sequence>
<feature type="transmembrane region" description="Helical" evidence="1">
    <location>
        <begin position="79"/>
        <end position="104"/>
    </location>
</feature>
<dbReference type="EMBL" id="LR589252">
    <property type="protein sequence ID" value="VTO97355.1"/>
    <property type="molecule type" value="Genomic_DNA"/>
</dbReference>
<accession>A0A653EKT7</accession>
<keyword evidence="1" id="KW-0812">Transmembrane</keyword>
<evidence type="ECO:0000313" key="4">
    <source>
        <dbReference type="Proteomes" id="UP000516380"/>
    </source>
</evidence>
<gene>
    <name evidence="3" type="ORF">BIN_B_00824</name>
    <name evidence="2" type="ORF">NIIDMKKI_48990</name>
</gene>
<keyword evidence="1" id="KW-0472">Membrane</keyword>
<keyword evidence="1" id="KW-1133">Transmembrane helix</keyword>
<proteinExistence type="predicted"/>